<dbReference type="Gene3D" id="1.10.287.1060">
    <property type="entry name" value="ESAT-6-like"/>
    <property type="match status" value="1"/>
</dbReference>
<organism evidence="1 2">
    <name type="scientific">Planosporangium thailandense</name>
    <dbReference type="NCBI Taxonomy" id="765197"/>
    <lineage>
        <taxon>Bacteria</taxon>
        <taxon>Bacillati</taxon>
        <taxon>Actinomycetota</taxon>
        <taxon>Actinomycetes</taxon>
        <taxon>Micromonosporales</taxon>
        <taxon>Micromonosporaceae</taxon>
        <taxon>Planosporangium</taxon>
    </lineage>
</organism>
<keyword evidence="2" id="KW-1185">Reference proteome</keyword>
<name>A0ABX0Y3Q5_9ACTN</name>
<evidence type="ECO:0000313" key="2">
    <source>
        <dbReference type="Proteomes" id="UP000722989"/>
    </source>
</evidence>
<proteinExistence type="predicted"/>
<dbReference type="RefSeq" id="WP_167926932.1">
    <property type="nucleotide sequence ID" value="NZ_JAATVY010000015.1"/>
</dbReference>
<dbReference type="Proteomes" id="UP000722989">
    <property type="component" value="Unassembled WGS sequence"/>
</dbReference>
<accession>A0ABX0Y3Q5</accession>
<protein>
    <recommendedName>
        <fullName evidence="3">ESX-1 secretion-associated protein</fullName>
    </recommendedName>
</protein>
<dbReference type="EMBL" id="JAATVY010000015">
    <property type="protein sequence ID" value="NJC72024.1"/>
    <property type="molecule type" value="Genomic_DNA"/>
</dbReference>
<evidence type="ECO:0008006" key="3">
    <source>
        <dbReference type="Google" id="ProtNLM"/>
    </source>
</evidence>
<gene>
    <name evidence="1" type="ORF">HC031_20220</name>
</gene>
<comment type="caution">
    <text evidence="1">The sequence shown here is derived from an EMBL/GenBank/DDBJ whole genome shotgun (WGS) entry which is preliminary data.</text>
</comment>
<sequence>MPENVIQVDPSALRSLAGRLQNLAATFKDPIYDLNHKPNDLQLHGPVPIGAGASLQSSISRNCQQTANHLQNAMAGLERLADDLRAFADKYHDANELAKTSALNVWTAFGPDLQQYFATVSAVNPAGASAPNPAAGG</sequence>
<reference evidence="1 2" key="1">
    <citation type="submission" date="2020-03" db="EMBL/GenBank/DDBJ databases">
        <title>WGS of the type strain of Planosporangium spp.</title>
        <authorList>
            <person name="Thawai C."/>
        </authorList>
    </citation>
    <scope>NUCLEOTIDE SEQUENCE [LARGE SCALE GENOMIC DNA]</scope>
    <source>
        <strain evidence="1 2">TBRC 5610</strain>
    </source>
</reference>
<evidence type="ECO:0000313" key="1">
    <source>
        <dbReference type="EMBL" id="NJC72024.1"/>
    </source>
</evidence>